<evidence type="ECO:0000256" key="1">
    <source>
        <dbReference type="SAM" id="SignalP"/>
    </source>
</evidence>
<protein>
    <submittedName>
        <fullName evidence="2">Uncharacterized protein</fullName>
    </submittedName>
</protein>
<dbReference type="EMBL" id="JBAMIC010000002">
    <property type="protein sequence ID" value="KAK7111129.1"/>
    <property type="molecule type" value="Genomic_DNA"/>
</dbReference>
<comment type="caution">
    <text evidence="2">The sequence shown here is derived from an EMBL/GenBank/DDBJ whole genome shotgun (WGS) entry which is preliminary data.</text>
</comment>
<feature type="signal peptide" evidence="1">
    <location>
        <begin position="1"/>
        <end position="21"/>
    </location>
</feature>
<sequence>MFLGGVYLLFGVLYGSLGVDGLDCTSKASLQRAQKQCFSQLGLSLGTDFDEIQNVIQKDPQVACRNPEQYRSALKCATDVAKRCLASVGQSVDILPDTDKMTQGLTYMCARIHEVDMPCVQEKQDPMKHCAMAKALAAFSGNSDFDVKDITCKAFEIAVECVHDVLDRCGNKTEAIYAYFTEHYLTPPACGQDGSSSGQGYNVSTAAPMTTVELFTVVPMLPEVSCYSRSSIQAGQQQCFEREGIDVQLPRVSIGGGQQSRQSYLDSVLSNNKDMQSVCRDLPRYQRALSCTMEVGRQCMPQGYKDYLPSASNMHRMLAYVCDNVDDIDQSCVTSKASDLFDCGHNKGMEHRVRDPKALLCSAFEWSVSCAREVLPPCGCKTTRIYAIISKEFLNPPACAAIEQHIPGCSGYTDNFISSPNGGASHSASIEQHIPGCSGYTDHFVSSPNGGASHSASIEQHIPGCSGYTDHFVSSPNGGASHSASIEQHIPGCSGYTDHFVSSPNGGASHSASIEQHIPGCSGYTDHFVSSPNGGASHSASIEQHIPGCSGYTDHFVSSPNGGASHSASIEQHIPGCSGYTDHFVSSPNGGASLCRHRTTHPWVQRLH</sequence>
<keyword evidence="1" id="KW-0732">Signal</keyword>
<proteinExistence type="predicted"/>
<accession>A0AAN9BTZ8</accession>
<evidence type="ECO:0000313" key="3">
    <source>
        <dbReference type="Proteomes" id="UP001374579"/>
    </source>
</evidence>
<reference evidence="2 3" key="1">
    <citation type="submission" date="2024-02" db="EMBL/GenBank/DDBJ databases">
        <title>Chromosome-scale genome assembly of the rough periwinkle Littorina saxatilis.</title>
        <authorList>
            <person name="De Jode A."/>
            <person name="Faria R."/>
            <person name="Formenti G."/>
            <person name="Sims Y."/>
            <person name="Smith T.P."/>
            <person name="Tracey A."/>
            <person name="Wood J.M.D."/>
            <person name="Zagrodzka Z.B."/>
            <person name="Johannesson K."/>
            <person name="Butlin R.K."/>
            <person name="Leder E.H."/>
        </authorList>
    </citation>
    <scope>NUCLEOTIDE SEQUENCE [LARGE SCALE GENOMIC DNA]</scope>
    <source>
        <strain evidence="2">Snail1</strain>
        <tissue evidence="2">Muscle</tissue>
    </source>
</reference>
<dbReference type="Proteomes" id="UP001374579">
    <property type="component" value="Unassembled WGS sequence"/>
</dbReference>
<evidence type="ECO:0000313" key="2">
    <source>
        <dbReference type="EMBL" id="KAK7111129.1"/>
    </source>
</evidence>
<feature type="chain" id="PRO_5043045606" evidence="1">
    <location>
        <begin position="22"/>
        <end position="608"/>
    </location>
</feature>
<keyword evidence="3" id="KW-1185">Reference proteome</keyword>
<dbReference type="AlphaFoldDB" id="A0AAN9BTZ8"/>
<gene>
    <name evidence="2" type="ORF">V1264_010814</name>
</gene>
<name>A0AAN9BTZ8_9CAEN</name>
<organism evidence="2 3">
    <name type="scientific">Littorina saxatilis</name>
    <dbReference type="NCBI Taxonomy" id="31220"/>
    <lineage>
        <taxon>Eukaryota</taxon>
        <taxon>Metazoa</taxon>
        <taxon>Spiralia</taxon>
        <taxon>Lophotrochozoa</taxon>
        <taxon>Mollusca</taxon>
        <taxon>Gastropoda</taxon>
        <taxon>Caenogastropoda</taxon>
        <taxon>Littorinimorpha</taxon>
        <taxon>Littorinoidea</taxon>
        <taxon>Littorinidae</taxon>
        <taxon>Littorina</taxon>
    </lineage>
</organism>